<dbReference type="GO" id="GO:0019165">
    <property type="term" value="F:thiamine kinase activity"/>
    <property type="evidence" value="ECO:0007669"/>
    <property type="project" value="UniProtKB-UniRule"/>
</dbReference>
<comment type="pathway">
    <text evidence="5">Cofactor biosynthesis; thiamine diphosphate biosynthesis; thiamine phosphate from thiamine: step 1/1.</text>
</comment>
<dbReference type="InterPro" id="IPR011009">
    <property type="entry name" value="Kinase-like_dom_sf"/>
</dbReference>
<sequence length="282" mass="32139">MTPLNFEAELRQLLNTRLPAVNTAGCHFSPVQGLTGESWRIDGEGISMLARQQTAEKGALGVSRKREARLLRRCGTGLGPQVLAQSNHWIIVEWLTGKSVTNEGFDALNQCGELAAMAAGLHRRPLSGYRLNLQRQFVSYWQQLDKRRLTPAWLRCQQHFLRITPPTPLQLAPLHMDIHPGNLITSAAGLRLIDWEYAADGDVALDIAALFRSNDWASVQQQCFLQHYAQHGYPDEARLHAQVQCWLPWVDYLMLMWFEARWQQSGDAEFLHWGAVLRQRFC</sequence>
<dbReference type="InterPro" id="IPR002575">
    <property type="entry name" value="Aminoglycoside_PTrfase"/>
</dbReference>
<keyword evidence="4 5" id="KW-0067">ATP-binding</keyword>
<dbReference type="EC" id="2.7.1.89" evidence="5"/>
<evidence type="ECO:0000256" key="5">
    <source>
        <dbReference type="HAMAP-Rule" id="MF_01604"/>
    </source>
</evidence>
<organism evidence="6 7">
    <name type="scientific">Serratia symbiotica</name>
    <dbReference type="NCBI Taxonomy" id="138074"/>
    <lineage>
        <taxon>Bacteria</taxon>
        <taxon>Pseudomonadati</taxon>
        <taxon>Pseudomonadota</taxon>
        <taxon>Gammaproteobacteria</taxon>
        <taxon>Enterobacterales</taxon>
        <taxon>Yersiniaceae</taxon>
        <taxon>Serratia</taxon>
    </lineage>
</organism>
<dbReference type="GO" id="GO:0005524">
    <property type="term" value="F:ATP binding"/>
    <property type="evidence" value="ECO:0007669"/>
    <property type="project" value="UniProtKB-KW"/>
</dbReference>
<dbReference type="HAMAP" id="MF_01604">
    <property type="entry name" value="Thiamine_kinase"/>
    <property type="match status" value="1"/>
</dbReference>
<keyword evidence="3 5" id="KW-0418">Kinase</keyword>
<dbReference type="AlphaFoldDB" id="A0A068Z7F7"/>
<keyword evidence="2 5" id="KW-0547">Nucleotide-binding</keyword>
<dbReference type="Gene3D" id="3.90.1200.10">
    <property type="match status" value="1"/>
</dbReference>
<dbReference type="Proteomes" id="UP000042738">
    <property type="component" value="Chromosome"/>
</dbReference>
<evidence type="ECO:0000256" key="3">
    <source>
        <dbReference type="ARBA" id="ARBA00022777"/>
    </source>
</evidence>
<reference evidence="6 7" key="1">
    <citation type="journal article" date="2014" name="Genome Announc.">
        <title>Whole-Genome Sequence of Serratia symbiotica Strain CWBI-2.3T, a Free-Living Symbiont of the Black Bean Aphid Aphis fabae.</title>
        <authorList>
            <person name="Foray V."/>
            <person name="Grigorescu A.S."/>
            <person name="Sabri A."/>
            <person name="Haubruge E."/>
            <person name="Lognay G."/>
            <person name="Francis F."/>
            <person name="Fauconnier M.L."/>
            <person name="Hance T."/>
            <person name="Thonart P."/>
        </authorList>
    </citation>
    <scope>NUCLEOTIDE SEQUENCE [LARGE SCALE GENOMIC DNA]</scope>
    <source>
        <strain evidence="6">CWBI-2.3</strain>
    </source>
</reference>
<evidence type="ECO:0000256" key="1">
    <source>
        <dbReference type="ARBA" id="ARBA00022679"/>
    </source>
</evidence>
<protein>
    <recommendedName>
        <fullName evidence="5">Thiamine kinase</fullName>
        <ecNumber evidence="5">2.7.1.89</ecNumber>
    </recommendedName>
</protein>
<dbReference type="InterPro" id="IPR014093">
    <property type="entry name" value="Thiamine_kinase"/>
</dbReference>
<evidence type="ECO:0000313" key="6">
    <source>
        <dbReference type="EMBL" id="QLH62721.1"/>
    </source>
</evidence>
<dbReference type="Pfam" id="PF01636">
    <property type="entry name" value="APH"/>
    <property type="match status" value="1"/>
</dbReference>
<comment type="catalytic activity">
    <reaction evidence="5">
        <text>thiamine + ATP = thiamine phosphate + ADP + H(+)</text>
        <dbReference type="Rhea" id="RHEA:12012"/>
        <dbReference type="ChEBI" id="CHEBI:15378"/>
        <dbReference type="ChEBI" id="CHEBI:18385"/>
        <dbReference type="ChEBI" id="CHEBI:30616"/>
        <dbReference type="ChEBI" id="CHEBI:37575"/>
        <dbReference type="ChEBI" id="CHEBI:456216"/>
        <dbReference type="EC" id="2.7.1.89"/>
    </reaction>
</comment>
<name>A0A068Z7F7_9GAMM</name>
<evidence type="ECO:0000256" key="4">
    <source>
        <dbReference type="ARBA" id="ARBA00022840"/>
    </source>
</evidence>
<dbReference type="RefSeq" id="WP_040265771.1">
    <property type="nucleotide sequence ID" value="NZ_CAXKXZ010000006.1"/>
</dbReference>
<dbReference type="EMBL" id="CP050855">
    <property type="protein sequence ID" value="QLH62721.1"/>
    <property type="molecule type" value="Genomic_DNA"/>
</dbReference>
<proteinExistence type="inferred from homology"/>
<keyword evidence="1 5" id="KW-0808">Transferase</keyword>
<dbReference type="STRING" id="138074.SYMBAF_50218"/>
<evidence type="ECO:0000256" key="2">
    <source>
        <dbReference type="ARBA" id="ARBA00022741"/>
    </source>
</evidence>
<comment type="similarity">
    <text evidence="5">Belongs to the thiamine kinase family.</text>
</comment>
<comment type="function">
    <text evidence="5">Catalyzes the phosphorylation of thiamine to thiamine phosphate.</text>
</comment>
<evidence type="ECO:0000313" key="7">
    <source>
        <dbReference type="Proteomes" id="UP000042738"/>
    </source>
</evidence>
<dbReference type="GO" id="GO:0006772">
    <property type="term" value="P:thiamine metabolic process"/>
    <property type="evidence" value="ECO:0007669"/>
    <property type="project" value="InterPro"/>
</dbReference>
<accession>A0A068Z7F7</accession>
<dbReference type="UniPathway" id="UPA00060">
    <property type="reaction ID" value="UER00596"/>
</dbReference>
<dbReference type="GO" id="GO:0009229">
    <property type="term" value="P:thiamine diphosphate biosynthetic process"/>
    <property type="evidence" value="ECO:0007669"/>
    <property type="project" value="UniProtKB-UniRule"/>
</dbReference>
<dbReference type="GeneID" id="93736237"/>
<dbReference type="SUPFAM" id="SSF56112">
    <property type="entry name" value="Protein kinase-like (PK-like)"/>
    <property type="match status" value="1"/>
</dbReference>
<gene>
    <name evidence="5" type="primary">thiK</name>
    <name evidence="6" type="ORF">SYMBAF_06865</name>
</gene>